<evidence type="ECO:0000313" key="2">
    <source>
        <dbReference type="EMBL" id="UYQ93761.1"/>
    </source>
</evidence>
<reference evidence="2" key="1">
    <citation type="submission" date="2022-10" db="EMBL/GenBank/DDBJ databases">
        <title>Chitinophaga sp. nov., isolated from soil.</title>
        <authorList>
            <person name="Jeon C.O."/>
        </authorList>
    </citation>
    <scope>NUCLEOTIDE SEQUENCE</scope>
    <source>
        <strain evidence="2">R8</strain>
    </source>
</reference>
<evidence type="ECO:0000256" key="1">
    <source>
        <dbReference type="SAM" id="SignalP"/>
    </source>
</evidence>
<keyword evidence="3" id="KW-1185">Reference proteome</keyword>
<dbReference type="Pfam" id="PF07617">
    <property type="entry name" value="DUF1579"/>
    <property type="match status" value="1"/>
</dbReference>
<protein>
    <submittedName>
        <fullName evidence="2">DUF1579 domain-containing protein</fullName>
    </submittedName>
</protein>
<feature type="signal peptide" evidence="1">
    <location>
        <begin position="1"/>
        <end position="21"/>
    </location>
</feature>
<dbReference type="InterPro" id="IPR011473">
    <property type="entry name" value="DUF1579"/>
</dbReference>
<evidence type="ECO:0000313" key="3">
    <source>
        <dbReference type="Proteomes" id="UP001162741"/>
    </source>
</evidence>
<accession>A0ABY6J654</accession>
<dbReference type="EMBL" id="CP107006">
    <property type="protein sequence ID" value="UYQ93761.1"/>
    <property type="molecule type" value="Genomic_DNA"/>
</dbReference>
<keyword evidence="1" id="KW-0732">Signal</keyword>
<feature type="chain" id="PRO_5047548483" evidence="1">
    <location>
        <begin position="22"/>
        <end position="189"/>
    </location>
</feature>
<gene>
    <name evidence="2" type="ORF">MKQ68_01455</name>
</gene>
<dbReference type="RefSeq" id="WP_264281772.1">
    <property type="nucleotide sequence ID" value="NZ_CP107006.1"/>
</dbReference>
<proteinExistence type="predicted"/>
<organism evidence="2 3">
    <name type="scientific">Chitinophaga horti</name>
    <dbReference type="NCBI Taxonomy" id="2920382"/>
    <lineage>
        <taxon>Bacteria</taxon>
        <taxon>Pseudomonadati</taxon>
        <taxon>Bacteroidota</taxon>
        <taxon>Chitinophagia</taxon>
        <taxon>Chitinophagales</taxon>
        <taxon>Chitinophagaceae</taxon>
        <taxon>Chitinophaga</taxon>
    </lineage>
</organism>
<dbReference type="Proteomes" id="UP001162741">
    <property type="component" value="Chromosome"/>
</dbReference>
<sequence length="189" mass="21046">MKRNSYLLAIVCLLLSFSANAQDAAAQKAWEAYMTPGEMHKMLASADGNWKYTMSMWMAPGAEPMKSEGSCMNRMILGGRYQESTFKGDFMGMPFEGVSITGFDNAKKTFHSNWIDNMGTGIMNSEGKWDDAAKAVILTGKSLDPATGKEMTTKTSMKVIDDNNHLMEMFMVDNGQEFKTMELKLVRAK</sequence>
<name>A0ABY6J654_9BACT</name>